<feature type="compositionally biased region" description="Pro residues" evidence="1">
    <location>
        <begin position="252"/>
        <end position="262"/>
    </location>
</feature>
<feature type="region of interest" description="Disordered" evidence="1">
    <location>
        <begin position="486"/>
        <end position="507"/>
    </location>
</feature>
<dbReference type="SMART" id="SM00666">
    <property type="entry name" value="PB1"/>
    <property type="match status" value="1"/>
</dbReference>
<dbReference type="Pfam" id="PF00564">
    <property type="entry name" value="PB1"/>
    <property type="match status" value="1"/>
</dbReference>
<dbReference type="EMBL" id="JAKELL010000007">
    <property type="protein sequence ID" value="KAH8997360.1"/>
    <property type="molecule type" value="Genomic_DNA"/>
</dbReference>
<feature type="compositionally biased region" description="Low complexity" evidence="1">
    <location>
        <begin position="497"/>
        <end position="507"/>
    </location>
</feature>
<feature type="compositionally biased region" description="Low complexity" evidence="1">
    <location>
        <begin position="440"/>
        <end position="452"/>
    </location>
</feature>
<dbReference type="Proteomes" id="UP001201163">
    <property type="component" value="Unassembled WGS sequence"/>
</dbReference>
<feature type="region of interest" description="Disordered" evidence="1">
    <location>
        <begin position="384"/>
        <end position="459"/>
    </location>
</feature>
<dbReference type="InterPro" id="IPR000270">
    <property type="entry name" value="PB1_dom"/>
</dbReference>
<comment type="caution">
    <text evidence="3">The sequence shown here is derived from an EMBL/GenBank/DDBJ whole genome shotgun (WGS) entry which is preliminary data.</text>
</comment>
<accession>A0AAD4LMD9</accession>
<dbReference type="Gene3D" id="3.10.20.90">
    <property type="entry name" value="Phosphatidylinositol 3-kinase Catalytic Subunit, Chain A, domain 1"/>
    <property type="match status" value="1"/>
</dbReference>
<protein>
    <recommendedName>
        <fullName evidence="2">PB1 domain-containing protein</fullName>
    </recommendedName>
</protein>
<dbReference type="AlphaFoldDB" id="A0AAD4LMD9"/>
<reference evidence="3" key="1">
    <citation type="submission" date="2022-01" db="EMBL/GenBank/DDBJ databases">
        <title>Comparative genomics reveals a dynamic genome evolution in the ectomycorrhizal milk-cap (Lactarius) mushrooms.</title>
        <authorList>
            <consortium name="DOE Joint Genome Institute"/>
            <person name="Lebreton A."/>
            <person name="Tang N."/>
            <person name="Kuo A."/>
            <person name="LaButti K."/>
            <person name="Drula E."/>
            <person name="Barry K."/>
            <person name="Clum A."/>
            <person name="Lipzen A."/>
            <person name="Mousain D."/>
            <person name="Ng V."/>
            <person name="Wang R."/>
            <person name="Wang X."/>
            <person name="Dai Y."/>
            <person name="Henrissat B."/>
            <person name="Grigoriev I.V."/>
            <person name="Guerin-Laguette A."/>
            <person name="Yu F."/>
            <person name="Martin F.M."/>
        </authorList>
    </citation>
    <scope>NUCLEOTIDE SEQUENCE</scope>
    <source>
        <strain evidence="3">QP</strain>
    </source>
</reference>
<dbReference type="InterPro" id="IPR053793">
    <property type="entry name" value="PB1-like"/>
</dbReference>
<keyword evidence="4" id="KW-1185">Reference proteome</keyword>
<organism evidence="3 4">
    <name type="scientific">Lactarius akahatsu</name>
    <dbReference type="NCBI Taxonomy" id="416441"/>
    <lineage>
        <taxon>Eukaryota</taxon>
        <taxon>Fungi</taxon>
        <taxon>Dikarya</taxon>
        <taxon>Basidiomycota</taxon>
        <taxon>Agaricomycotina</taxon>
        <taxon>Agaricomycetes</taxon>
        <taxon>Russulales</taxon>
        <taxon>Russulaceae</taxon>
        <taxon>Lactarius</taxon>
    </lineage>
</organism>
<sequence length="708" mass="75995">MTSVHFKLSISNGLTRRISFPTRPSWNELAARIQALYNIPFGRLGVSYVDSDGDEVTLSSEEELREFYDTVDTVQGSQLIKLRVVELSSGRIAEFMAEATTPPPRSSIRNTFGGPTPLVFDMDQDWERLPLGGLYIPDSPHAFVEVVDDEVEKDNGSVAGVGGSPIGGANKGKNRDLRTLVEDDVSSSTSVIAEETPTKPPIHVQVHGLRPMNSSTFGSPPAASTPAHESVTSTPTALPPTLSENSKAHPISPTPFSDPPTPELGGPSDPNISLSNDLASLLNSLNSMFVEHPEVGQHLRALLRNVGNGSYWDAQRETVARVAEDIQQVARDAQTAVAMGAQEVQRRAVHEARQVQQQAQQEAARRVTEAVGNIFRVFGAGGAAPASGPGAGPDTNVLQAPDVTPPSPIDTHMTSPSAPPGGFPLHHGSPSVANPRHLSSHPSLPTASTPSTAIPPPLQLRVPPPPRIVPPPPLVNEGGVPAWNQFKPFSGASPDTPSAGPSSSVAPPEVSYYAFPTNRRTRPSASELKASLEAAKSNYKAKKEEYRQEQEARRRERRLVKEGVVSSPISPGAQPVEVRTPDSVGPSDAGTSRRMDPATTMPPPIQIISNARGKFPQLEMVNLPRSPTKQRVDRTYYEGDKAWHVDTVVGRLEGMGFHEATYPTLRTVVESHLPSDGTRITKEVEDDVMSEVLERLLETSGSAAHSTP</sequence>
<feature type="region of interest" description="Disordered" evidence="1">
    <location>
        <begin position="183"/>
        <end position="272"/>
    </location>
</feature>
<feature type="compositionally biased region" description="Low complexity" evidence="1">
    <location>
        <begin position="232"/>
        <end position="243"/>
    </location>
</feature>
<evidence type="ECO:0000256" key="1">
    <source>
        <dbReference type="SAM" id="MobiDB-lite"/>
    </source>
</evidence>
<evidence type="ECO:0000313" key="4">
    <source>
        <dbReference type="Proteomes" id="UP001201163"/>
    </source>
</evidence>
<dbReference type="PROSITE" id="PS51745">
    <property type="entry name" value="PB1"/>
    <property type="match status" value="1"/>
</dbReference>
<proteinExistence type="predicted"/>
<evidence type="ECO:0000259" key="2">
    <source>
        <dbReference type="PROSITE" id="PS51745"/>
    </source>
</evidence>
<feature type="region of interest" description="Disordered" evidence="1">
    <location>
        <begin position="538"/>
        <end position="602"/>
    </location>
</feature>
<name>A0AAD4LMD9_9AGAM</name>
<feature type="domain" description="PB1" evidence="2">
    <location>
        <begin position="1"/>
        <end position="77"/>
    </location>
</feature>
<evidence type="ECO:0000313" key="3">
    <source>
        <dbReference type="EMBL" id="KAH8997360.1"/>
    </source>
</evidence>
<dbReference type="SUPFAM" id="SSF54277">
    <property type="entry name" value="CAD &amp; PB1 domains"/>
    <property type="match status" value="1"/>
</dbReference>
<feature type="compositionally biased region" description="Basic and acidic residues" evidence="1">
    <location>
        <begin position="541"/>
        <end position="554"/>
    </location>
</feature>
<gene>
    <name evidence="3" type="ORF">EDB92DRAFT_1414680</name>
</gene>